<keyword evidence="4" id="KW-0804">Transcription</keyword>
<dbReference type="CDD" id="cd08422">
    <property type="entry name" value="PBP2_CrgA_like"/>
    <property type="match status" value="1"/>
</dbReference>
<dbReference type="InterPro" id="IPR000847">
    <property type="entry name" value="LysR_HTH_N"/>
</dbReference>
<evidence type="ECO:0000259" key="5">
    <source>
        <dbReference type="PROSITE" id="PS50931"/>
    </source>
</evidence>
<dbReference type="GO" id="GO:0003677">
    <property type="term" value="F:DNA binding"/>
    <property type="evidence" value="ECO:0007669"/>
    <property type="project" value="UniProtKB-KW"/>
</dbReference>
<dbReference type="Proteomes" id="UP000476332">
    <property type="component" value="Unassembled WGS sequence"/>
</dbReference>
<protein>
    <submittedName>
        <fullName evidence="6">LysR family transcriptional regulator</fullName>
    </submittedName>
</protein>
<evidence type="ECO:0000256" key="1">
    <source>
        <dbReference type="ARBA" id="ARBA00009437"/>
    </source>
</evidence>
<keyword evidence="3" id="KW-0238">DNA-binding</keyword>
<name>A0A6L9MFH4_9HYPH</name>
<dbReference type="SUPFAM" id="SSF46785">
    <property type="entry name" value="Winged helix' DNA-binding domain"/>
    <property type="match status" value="1"/>
</dbReference>
<dbReference type="SUPFAM" id="SSF53850">
    <property type="entry name" value="Periplasmic binding protein-like II"/>
    <property type="match status" value="1"/>
</dbReference>
<dbReference type="GO" id="GO:0003700">
    <property type="term" value="F:DNA-binding transcription factor activity"/>
    <property type="evidence" value="ECO:0007669"/>
    <property type="project" value="InterPro"/>
</dbReference>
<organism evidence="6 7">
    <name type="scientific">Aurantimonas aggregata</name>
    <dbReference type="NCBI Taxonomy" id="2047720"/>
    <lineage>
        <taxon>Bacteria</taxon>
        <taxon>Pseudomonadati</taxon>
        <taxon>Pseudomonadota</taxon>
        <taxon>Alphaproteobacteria</taxon>
        <taxon>Hyphomicrobiales</taxon>
        <taxon>Aurantimonadaceae</taxon>
        <taxon>Aurantimonas</taxon>
    </lineage>
</organism>
<reference evidence="6 7" key="1">
    <citation type="submission" date="2020-01" db="EMBL/GenBank/DDBJ databases">
        <title>Genomes of bacteria type strains.</title>
        <authorList>
            <person name="Chen J."/>
            <person name="Zhu S."/>
            <person name="Chen J."/>
        </authorList>
    </citation>
    <scope>NUCLEOTIDE SEQUENCE [LARGE SCALE GENOMIC DNA]</scope>
    <source>
        <strain evidence="6 7">KCTC 52919</strain>
    </source>
</reference>
<keyword evidence="7" id="KW-1185">Reference proteome</keyword>
<dbReference type="Pfam" id="PF00126">
    <property type="entry name" value="HTH_1"/>
    <property type="match status" value="1"/>
</dbReference>
<dbReference type="Gene3D" id="3.40.190.290">
    <property type="match status" value="1"/>
</dbReference>
<dbReference type="AlphaFoldDB" id="A0A6L9MFH4"/>
<evidence type="ECO:0000256" key="2">
    <source>
        <dbReference type="ARBA" id="ARBA00023015"/>
    </source>
</evidence>
<evidence type="ECO:0000256" key="3">
    <source>
        <dbReference type="ARBA" id="ARBA00023125"/>
    </source>
</evidence>
<evidence type="ECO:0000313" key="7">
    <source>
        <dbReference type="Proteomes" id="UP000476332"/>
    </source>
</evidence>
<dbReference type="Gene3D" id="1.10.10.10">
    <property type="entry name" value="Winged helix-like DNA-binding domain superfamily/Winged helix DNA-binding domain"/>
    <property type="match status" value="1"/>
</dbReference>
<keyword evidence="2" id="KW-0805">Transcription regulation</keyword>
<dbReference type="PROSITE" id="PS50931">
    <property type="entry name" value="HTH_LYSR"/>
    <property type="match status" value="1"/>
</dbReference>
<dbReference type="EMBL" id="JAAAMJ010000003">
    <property type="protein sequence ID" value="NDV86332.1"/>
    <property type="molecule type" value="Genomic_DNA"/>
</dbReference>
<dbReference type="PANTHER" id="PTHR30537">
    <property type="entry name" value="HTH-TYPE TRANSCRIPTIONAL REGULATOR"/>
    <property type="match status" value="1"/>
</dbReference>
<dbReference type="Pfam" id="PF03466">
    <property type="entry name" value="LysR_substrate"/>
    <property type="match status" value="1"/>
</dbReference>
<comment type="caution">
    <text evidence="6">The sequence shown here is derived from an EMBL/GenBank/DDBJ whole genome shotgun (WGS) entry which is preliminary data.</text>
</comment>
<proteinExistence type="inferred from homology"/>
<dbReference type="FunFam" id="1.10.10.10:FF:000001">
    <property type="entry name" value="LysR family transcriptional regulator"/>
    <property type="match status" value="1"/>
</dbReference>
<sequence length="305" mass="33344">MDKSEVTLERMRSFVRVAERGNFSAVAREQGVGQATISRHVAELERALGTTLINRTTRHLTLTPEGTRYHQDARDILSRVEEAGDGVHQATESLAGSIRISCTAALAIRHVAPALFAFQDQHPNVAIDFNVSDVRIDLVQEAADIAIRLGRLEDSSMHRKFVGSSRRVLVASREYIARHGSPDSPDDLRHHRAIRMSNVADSGTLVLRGPGQSIASVPFGGQLLVDHGLAAREAVAHGRGIAPTHLWLIDDLIESGAVEVVLPGYAPEPVPLSILIVPGRLRIQRIRLLVDELTSFLRELPGIHV</sequence>
<accession>A0A6L9MFH4</accession>
<gene>
    <name evidence="6" type="ORF">GTW51_06415</name>
</gene>
<dbReference type="InterPro" id="IPR058163">
    <property type="entry name" value="LysR-type_TF_proteobact-type"/>
</dbReference>
<feature type="domain" description="HTH lysR-type" evidence="5">
    <location>
        <begin position="6"/>
        <end position="63"/>
    </location>
</feature>
<comment type="similarity">
    <text evidence="1">Belongs to the LysR transcriptional regulatory family.</text>
</comment>
<dbReference type="RefSeq" id="WP_163043085.1">
    <property type="nucleotide sequence ID" value="NZ_JAAAMJ010000003.1"/>
</dbReference>
<dbReference type="InterPro" id="IPR036390">
    <property type="entry name" value="WH_DNA-bd_sf"/>
</dbReference>
<evidence type="ECO:0000313" key="6">
    <source>
        <dbReference type="EMBL" id="NDV86332.1"/>
    </source>
</evidence>
<dbReference type="InterPro" id="IPR005119">
    <property type="entry name" value="LysR_subst-bd"/>
</dbReference>
<evidence type="ECO:0000256" key="4">
    <source>
        <dbReference type="ARBA" id="ARBA00023163"/>
    </source>
</evidence>
<dbReference type="PANTHER" id="PTHR30537:SF5">
    <property type="entry name" value="HTH-TYPE TRANSCRIPTIONAL ACTIVATOR TTDR-RELATED"/>
    <property type="match status" value="1"/>
</dbReference>
<dbReference type="InterPro" id="IPR036388">
    <property type="entry name" value="WH-like_DNA-bd_sf"/>
</dbReference>